<dbReference type="Proteomes" id="UP000886047">
    <property type="component" value="Unassembled WGS sequence"/>
</dbReference>
<evidence type="ECO:0000256" key="1">
    <source>
        <dbReference type="SAM" id="MobiDB-lite"/>
    </source>
</evidence>
<sequence>MDKIIISIFILSGAFFMLVAAIGLVRFKDLYSRLHAGTKAPSFGIFLIVLGVSIFFNSPVVYLKGLFIVLFVYLTAPLAAHAIVKSYKEREKVEQKPPEAREEPIDAN</sequence>
<dbReference type="Pfam" id="PF03334">
    <property type="entry name" value="PhaG_MnhG_YufB"/>
    <property type="match status" value="1"/>
</dbReference>
<dbReference type="PANTHER" id="PTHR34703">
    <property type="entry name" value="ANTIPORTER SUBUNIT MNHG2-RELATED"/>
    <property type="match status" value="1"/>
</dbReference>
<comment type="caution">
    <text evidence="3">The sequence shown here is derived from an EMBL/GenBank/DDBJ whole genome shotgun (WGS) entry which is preliminary data.</text>
</comment>
<keyword evidence="2" id="KW-1133">Transmembrane helix</keyword>
<keyword evidence="2" id="KW-0472">Membrane</keyword>
<reference evidence="3" key="1">
    <citation type="journal article" date="2020" name="mSystems">
        <title>Genome- and Community-Level Interaction Insights into Carbon Utilization and Element Cycling Functions of Hydrothermarchaeota in Hydrothermal Sediment.</title>
        <authorList>
            <person name="Zhou Z."/>
            <person name="Liu Y."/>
            <person name="Xu W."/>
            <person name="Pan J."/>
            <person name="Luo Z.H."/>
            <person name="Li M."/>
        </authorList>
    </citation>
    <scope>NUCLEOTIDE SEQUENCE [LARGE SCALE GENOMIC DNA]</scope>
    <source>
        <strain evidence="3">SpSt-1217</strain>
    </source>
</reference>
<dbReference type="NCBIfam" id="TIGR01300">
    <property type="entry name" value="CPA3_mnhG_phaG"/>
    <property type="match status" value="1"/>
</dbReference>
<feature type="transmembrane region" description="Helical" evidence="2">
    <location>
        <begin position="62"/>
        <end position="84"/>
    </location>
</feature>
<protein>
    <submittedName>
        <fullName evidence="3">Monovalent cation/H(+) antiporter subunit G</fullName>
    </submittedName>
</protein>
<name>A0A831PIH8_9BACT</name>
<evidence type="ECO:0000256" key="2">
    <source>
        <dbReference type="SAM" id="Phobius"/>
    </source>
</evidence>
<accession>A0A831PIH8</accession>
<dbReference type="PANTHER" id="PTHR34703:SF1">
    <property type="entry name" value="ANTIPORTER SUBUNIT MNHG2-RELATED"/>
    <property type="match status" value="1"/>
</dbReference>
<proteinExistence type="predicted"/>
<dbReference type="AlphaFoldDB" id="A0A831PIH8"/>
<keyword evidence="2" id="KW-0812">Transmembrane</keyword>
<dbReference type="GO" id="GO:0015385">
    <property type="term" value="F:sodium:proton antiporter activity"/>
    <property type="evidence" value="ECO:0007669"/>
    <property type="project" value="TreeGrafter"/>
</dbReference>
<feature type="transmembrane region" description="Helical" evidence="2">
    <location>
        <begin position="6"/>
        <end position="25"/>
    </location>
</feature>
<organism evidence="3">
    <name type="scientific">Mariniphaga anaerophila</name>
    <dbReference type="NCBI Taxonomy" id="1484053"/>
    <lineage>
        <taxon>Bacteria</taxon>
        <taxon>Pseudomonadati</taxon>
        <taxon>Bacteroidota</taxon>
        <taxon>Bacteroidia</taxon>
        <taxon>Marinilabiliales</taxon>
        <taxon>Prolixibacteraceae</taxon>
        <taxon>Mariniphaga</taxon>
    </lineage>
</organism>
<evidence type="ECO:0000313" key="3">
    <source>
        <dbReference type="EMBL" id="HDR50704.1"/>
    </source>
</evidence>
<feature type="region of interest" description="Disordered" evidence="1">
    <location>
        <begin position="88"/>
        <end position="108"/>
    </location>
</feature>
<dbReference type="InterPro" id="IPR005133">
    <property type="entry name" value="PhaG_MnhG_YufB"/>
</dbReference>
<dbReference type="EMBL" id="DSDK01000208">
    <property type="protein sequence ID" value="HDR50704.1"/>
    <property type="molecule type" value="Genomic_DNA"/>
</dbReference>
<gene>
    <name evidence="3" type="ORF">ENN90_03660</name>
</gene>
<feature type="transmembrane region" description="Helical" evidence="2">
    <location>
        <begin position="37"/>
        <end position="56"/>
    </location>
</feature>